<dbReference type="PROSITE" id="PS51898">
    <property type="entry name" value="TYR_RECOMBINASE"/>
    <property type="match status" value="1"/>
</dbReference>
<dbReference type="Proteomes" id="UP000642070">
    <property type="component" value="Unassembled WGS sequence"/>
</dbReference>
<dbReference type="PANTHER" id="PTHR30349">
    <property type="entry name" value="PHAGE INTEGRASE-RELATED"/>
    <property type="match status" value="1"/>
</dbReference>
<evidence type="ECO:0000256" key="3">
    <source>
        <dbReference type="ARBA" id="ARBA00023172"/>
    </source>
</evidence>
<dbReference type="InterPro" id="IPR004107">
    <property type="entry name" value="Integrase_SAM-like_N"/>
</dbReference>
<feature type="domain" description="Tyr recombinase" evidence="5">
    <location>
        <begin position="151"/>
        <end position="333"/>
    </location>
</feature>
<dbReference type="AlphaFoldDB" id="A0A917WRK1"/>
<dbReference type="InterPro" id="IPR011010">
    <property type="entry name" value="DNA_brk_join_enz"/>
</dbReference>
<dbReference type="InterPro" id="IPR013762">
    <property type="entry name" value="Integrase-like_cat_sf"/>
</dbReference>
<evidence type="ECO:0000259" key="5">
    <source>
        <dbReference type="PROSITE" id="PS51898"/>
    </source>
</evidence>
<dbReference type="GO" id="GO:0015074">
    <property type="term" value="P:DNA integration"/>
    <property type="evidence" value="ECO:0007669"/>
    <property type="project" value="UniProtKB-KW"/>
</dbReference>
<evidence type="ECO:0000256" key="4">
    <source>
        <dbReference type="PROSITE-ProRule" id="PRU01248"/>
    </source>
</evidence>
<dbReference type="GO" id="GO:0006310">
    <property type="term" value="P:DNA recombination"/>
    <property type="evidence" value="ECO:0007669"/>
    <property type="project" value="UniProtKB-KW"/>
</dbReference>
<dbReference type="Pfam" id="PF02899">
    <property type="entry name" value="Phage_int_SAM_1"/>
    <property type="match status" value="1"/>
</dbReference>
<protein>
    <submittedName>
        <fullName evidence="7">Tyrosine recombinase XerC</fullName>
    </submittedName>
</protein>
<sequence length="345" mass="37100">MDTPARAADHVPAAEHALPVLAGDVLPALSTLPGTAARLAELTEVWLARQRSAHTRTAYRRDLRAWLGWCAGRGVDPLRARPADVDAWIVEQRLIGARGGRPAAESTIARRTAAIASWYAYLLLNTADDPTPIARNPVQGAGRPRLDPDSSPTVGLGRNEAARLLEQAALDGPGTYALILLLLLTGARVGAAIAAQVDNLGHDRGHRVLDLAGKGSKRIRIPLPPVLGAAIDTMLTARGNPVDGPLFVTARAGGLLYELYVLRLIRRLARRAELPAADQLSPHSLRHTAITEVLDSTGGDLRRAQDFAGHADPRTTRRYDRARGRLDDHPAYLLAGRYTSDPRSS</sequence>
<dbReference type="PANTHER" id="PTHR30349:SF81">
    <property type="entry name" value="TYROSINE RECOMBINASE XERC"/>
    <property type="match status" value="1"/>
</dbReference>
<dbReference type="PROSITE" id="PS51900">
    <property type="entry name" value="CB"/>
    <property type="match status" value="1"/>
</dbReference>
<keyword evidence="3" id="KW-0233">DNA recombination</keyword>
<dbReference type="InterPro" id="IPR002104">
    <property type="entry name" value="Integrase_catalytic"/>
</dbReference>
<keyword evidence="8" id="KW-1185">Reference proteome</keyword>
<accession>A0A917WRK1</accession>
<dbReference type="Pfam" id="PF00589">
    <property type="entry name" value="Phage_integrase"/>
    <property type="match status" value="1"/>
</dbReference>
<dbReference type="InterPro" id="IPR050090">
    <property type="entry name" value="Tyrosine_recombinase_XerCD"/>
</dbReference>
<dbReference type="InterPro" id="IPR010998">
    <property type="entry name" value="Integrase_recombinase_N"/>
</dbReference>
<keyword evidence="2 4" id="KW-0238">DNA-binding</keyword>
<organism evidence="7 8">
    <name type="scientific">Dactylosporangium sucinum</name>
    <dbReference type="NCBI Taxonomy" id="1424081"/>
    <lineage>
        <taxon>Bacteria</taxon>
        <taxon>Bacillati</taxon>
        <taxon>Actinomycetota</taxon>
        <taxon>Actinomycetes</taxon>
        <taxon>Micromonosporales</taxon>
        <taxon>Micromonosporaceae</taxon>
        <taxon>Dactylosporangium</taxon>
    </lineage>
</organism>
<name>A0A917WRK1_9ACTN</name>
<gene>
    <name evidence="7" type="primary">xerC</name>
    <name evidence="7" type="ORF">GCM10007977_025140</name>
</gene>
<reference evidence="7" key="1">
    <citation type="journal article" date="2014" name="Int. J. Syst. Evol. Microbiol.">
        <title>Complete genome sequence of Corynebacterium casei LMG S-19264T (=DSM 44701T), isolated from a smear-ripened cheese.</title>
        <authorList>
            <consortium name="US DOE Joint Genome Institute (JGI-PGF)"/>
            <person name="Walter F."/>
            <person name="Albersmeier A."/>
            <person name="Kalinowski J."/>
            <person name="Ruckert C."/>
        </authorList>
    </citation>
    <scope>NUCLEOTIDE SEQUENCE</scope>
    <source>
        <strain evidence="7">JCM 19831</strain>
    </source>
</reference>
<proteinExistence type="predicted"/>
<dbReference type="RefSeq" id="WP_229834879.1">
    <property type="nucleotide sequence ID" value="NZ_BMPI01000010.1"/>
</dbReference>
<reference evidence="7" key="2">
    <citation type="submission" date="2020-09" db="EMBL/GenBank/DDBJ databases">
        <authorList>
            <person name="Sun Q."/>
            <person name="Ohkuma M."/>
        </authorList>
    </citation>
    <scope>NUCLEOTIDE SEQUENCE</scope>
    <source>
        <strain evidence="7">JCM 19831</strain>
    </source>
</reference>
<evidence type="ECO:0000256" key="1">
    <source>
        <dbReference type="ARBA" id="ARBA00022908"/>
    </source>
</evidence>
<dbReference type="GO" id="GO:0003677">
    <property type="term" value="F:DNA binding"/>
    <property type="evidence" value="ECO:0007669"/>
    <property type="project" value="UniProtKB-UniRule"/>
</dbReference>
<dbReference type="SUPFAM" id="SSF56349">
    <property type="entry name" value="DNA breaking-rejoining enzymes"/>
    <property type="match status" value="1"/>
</dbReference>
<keyword evidence="1" id="KW-0229">DNA integration</keyword>
<dbReference type="Gene3D" id="1.10.150.130">
    <property type="match status" value="1"/>
</dbReference>
<comment type="caution">
    <text evidence="7">The sequence shown here is derived from an EMBL/GenBank/DDBJ whole genome shotgun (WGS) entry which is preliminary data.</text>
</comment>
<feature type="domain" description="Core-binding (CB)" evidence="6">
    <location>
        <begin position="37"/>
        <end position="123"/>
    </location>
</feature>
<evidence type="ECO:0000313" key="7">
    <source>
        <dbReference type="EMBL" id="GGM22938.1"/>
    </source>
</evidence>
<evidence type="ECO:0000256" key="2">
    <source>
        <dbReference type="ARBA" id="ARBA00023125"/>
    </source>
</evidence>
<evidence type="ECO:0000259" key="6">
    <source>
        <dbReference type="PROSITE" id="PS51900"/>
    </source>
</evidence>
<dbReference type="EMBL" id="BMPI01000010">
    <property type="protein sequence ID" value="GGM22938.1"/>
    <property type="molecule type" value="Genomic_DNA"/>
</dbReference>
<dbReference type="InterPro" id="IPR044068">
    <property type="entry name" value="CB"/>
</dbReference>
<evidence type="ECO:0000313" key="8">
    <source>
        <dbReference type="Proteomes" id="UP000642070"/>
    </source>
</evidence>
<dbReference type="Gene3D" id="1.10.443.10">
    <property type="entry name" value="Intergrase catalytic core"/>
    <property type="match status" value="1"/>
</dbReference>